<comment type="similarity">
    <text evidence="6">Belongs to the ABC-4 integral membrane protein family.</text>
</comment>
<comment type="subcellular location">
    <subcellularLocation>
        <location evidence="1">Cell membrane</location>
        <topology evidence="1">Multi-pass membrane protein</topology>
    </subcellularLocation>
</comment>
<proteinExistence type="inferred from homology"/>
<dbReference type="RefSeq" id="WP_191615482.1">
    <property type="nucleotide sequence ID" value="NZ_JACYFG010000004.1"/>
</dbReference>
<feature type="domain" description="MacB-like periplasmic core" evidence="9">
    <location>
        <begin position="20"/>
        <end position="232"/>
    </location>
</feature>
<evidence type="ECO:0000256" key="1">
    <source>
        <dbReference type="ARBA" id="ARBA00004651"/>
    </source>
</evidence>
<dbReference type="Proteomes" id="UP000622317">
    <property type="component" value="Unassembled WGS sequence"/>
</dbReference>
<comment type="caution">
    <text evidence="10">The sequence shown here is derived from an EMBL/GenBank/DDBJ whole genome shotgun (WGS) entry which is preliminary data.</text>
</comment>
<reference evidence="10" key="1">
    <citation type="submission" date="2020-09" db="EMBL/GenBank/DDBJ databases">
        <title>Pelagicoccus enzymogenes sp. nov. with an EPS production, isolated from marine sediment.</title>
        <authorList>
            <person name="Feng X."/>
        </authorList>
    </citation>
    <scope>NUCLEOTIDE SEQUENCE</scope>
    <source>
        <strain evidence="10">NFK12</strain>
    </source>
</reference>
<evidence type="ECO:0000256" key="2">
    <source>
        <dbReference type="ARBA" id="ARBA00022475"/>
    </source>
</evidence>
<keyword evidence="2" id="KW-1003">Cell membrane</keyword>
<keyword evidence="11" id="KW-1185">Reference proteome</keyword>
<dbReference type="GO" id="GO:0022857">
    <property type="term" value="F:transmembrane transporter activity"/>
    <property type="evidence" value="ECO:0007669"/>
    <property type="project" value="TreeGrafter"/>
</dbReference>
<evidence type="ECO:0000256" key="7">
    <source>
        <dbReference type="SAM" id="Phobius"/>
    </source>
</evidence>
<accession>A0A927F5D5</accession>
<gene>
    <name evidence="10" type="ORF">IEN85_02415</name>
</gene>
<dbReference type="Pfam" id="PF12704">
    <property type="entry name" value="MacB_PCD"/>
    <property type="match status" value="2"/>
</dbReference>
<protein>
    <submittedName>
        <fullName evidence="10">ABC transporter permease</fullName>
    </submittedName>
</protein>
<dbReference type="AlphaFoldDB" id="A0A927F5D5"/>
<evidence type="ECO:0000256" key="6">
    <source>
        <dbReference type="ARBA" id="ARBA00038076"/>
    </source>
</evidence>
<dbReference type="InterPro" id="IPR050250">
    <property type="entry name" value="Macrolide_Exporter_MacB"/>
</dbReference>
<dbReference type="PANTHER" id="PTHR30572:SF4">
    <property type="entry name" value="ABC TRANSPORTER PERMEASE YTRF"/>
    <property type="match status" value="1"/>
</dbReference>
<dbReference type="EMBL" id="JACYFG010000004">
    <property type="protein sequence ID" value="MBD5778345.1"/>
    <property type="molecule type" value="Genomic_DNA"/>
</dbReference>
<name>A0A927F5D5_9BACT</name>
<evidence type="ECO:0000256" key="4">
    <source>
        <dbReference type="ARBA" id="ARBA00022989"/>
    </source>
</evidence>
<feature type="transmembrane region" description="Helical" evidence="7">
    <location>
        <begin position="663"/>
        <end position="685"/>
    </location>
</feature>
<keyword evidence="4 7" id="KW-1133">Transmembrane helix</keyword>
<evidence type="ECO:0000256" key="3">
    <source>
        <dbReference type="ARBA" id="ARBA00022692"/>
    </source>
</evidence>
<feature type="transmembrane region" description="Helical" evidence="7">
    <location>
        <begin position="411"/>
        <end position="432"/>
    </location>
</feature>
<feature type="transmembrane region" description="Helical" evidence="7">
    <location>
        <begin position="325"/>
        <end position="343"/>
    </location>
</feature>
<feature type="transmembrane region" description="Helical" evidence="7">
    <location>
        <begin position="721"/>
        <end position="740"/>
    </location>
</feature>
<sequence length="789" mass="86035">MTNYLPANLRALAKRPAFAFAAIAIVAIGVALATTAVSIVDALVFRPIPAENVDRLYRVEGNIFNGVLPAPDARDIIERSGETAFSYSHRYSVEYSLEKNAGLIVLCELQGKAFETLEWQAHEGRLLQPDDYLPGSEPVAVLAYAFWQTDLAGRQDVVGETINLNGKPFRVVGILPPGKDRVHRTVKPQAFTALIHTFDDWVYDNRGYFLSTAIARLRPGATPIAFQTRLDQVTDYLNDRRPEGAGERSLKATPEIQAARASSTESLQQSYIIIGLVSALLLIACFNVGNMLLSNAYRRQREFAIRRSVGASPLQVMQQLLGESMAVSIIGGALGVGLSLWWIQLADQLPFVAYVEVEFNGIALAAALAATLFTGLASGLLPAWHLSRGATSSLLNQGGAKASQVNFSTKLLVVAQVSLSATLLSAAFLYTLSLQRSFAFDPGIEGERLAYFEVSLQSIPVGRRDQVAEDLRQRLANIPGVEAAGFSTSRPLGGYGTTHLTTDRFKPTEEEDNCAAGFMYVSEGFLDTLGVPIVSGRDVRRSEYTWPFEVAVVNESLEKRFYPGESAVGQTFKPWGGDEQPPVRIVGVFRDYPVQPWEPARPLFGLPQAQSRVRFHIRSEGDPRSISDALDAIARDPSNEFVAQDVQYFSDAIERSLRTERSAFIVLATLAVCALLLSSTGIWYTTRQYVRQSRKDLSIRMAIGASPNSLLMLTLARSLRLIGAGLVLGCLLSFAAARAIQSSLNGVEATELTPYLLMLACLLSVAVAATYMPARTALRADPKDALNEV</sequence>
<dbReference type="InterPro" id="IPR003838">
    <property type="entry name" value="ABC3_permease_C"/>
</dbReference>
<keyword evidence="5 7" id="KW-0472">Membrane</keyword>
<organism evidence="10 11">
    <name type="scientific">Pelagicoccus enzymogenes</name>
    <dbReference type="NCBI Taxonomy" id="2773457"/>
    <lineage>
        <taxon>Bacteria</taxon>
        <taxon>Pseudomonadati</taxon>
        <taxon>Verrucomicrobiota</taxon>
        <taxon>Opitutia</taxon>
        <taxon>Puniceicoccales</taxon>
        <taxon>Pelagicoccaceae</taxon>
        <taxon>Pelagicoccus</taxon>
    </lineage>
</organism>
<keyword evidence="3 7" id="KW-0812">Transmembrane</keyword>
<feature type="domain" description="ABC3 transporter permease C-terminal" evidence="8">
    <location>
        <begin position="670"/>
        <end position="778"/>
    </location>
</feature>
<dbReference type="InterPro" id="IPR025857">
    <property type="entry name" value="MacB_PCD"/>
</dbReference>
<feature type="transmembrane region" description="Helical" evidence="7">
    <location>
        <begin position="363"/>
        <end position="384"/>
    </location>
</feature>
<evidence type="ECO:0000313" key="11">
    <source>
        <dbReference type="Proteomes" id="UP000622317"/>
    </source>
</evidence>
<evidence type="ECO:0000259" key="8">
    <source>
        <dbReference type="Pfam" id="PF02687"/>
    </source>
</evidence>
<evidence type="ECO:0000259" key="9">
    <source>
        <dbReference type="Pfam" id="PF12704"/>
    </source>
</evidence>
<feature type="transmembrane region" description="Helical" evidence="7">
    <location>
        <begin position="271"/>
        <end position="293"/>
    </location>
</feature>
<evidence type="ECO:0000256" key="5">
    <source>
        <dbReference type="ARBA" id="ARBA00023136"/>
    </source>
</evidence>
<dbReference type="Pfam" id="PF02687">
    <property type="entry name" value="FtsX"/>
    <property type="match status" value="2"/>
</dbReference>
<dbReference type="GO" id="GO:0005886">
    <property type="term" value="C:plasma membrane"/>
    <property type="evidence" value="ECO:0007669"/>
    <property type="project" value="UniProtKB-SubCell"/>
</dbReference>
<evidence type="ECO:0000313" key="10">
    <source>
        <dbReference type="EMBL" id="MBD5778345.1"/>
    </source>
</evidence>
<dbReference type="PANTHER" id="PTHR30572">
    <property type="entry name" value="MEMBRANE COMPONENT OF TRANSPORTER-RELATED"/>
    <property type="match status" value="1"/>
</dbReference>
<feature type="transmembrane region" description="Helical" evidence="7">
    <location>
        <begin position="752"/>
        <end position="772"/>
    </location>
</feature>
<feature type="domain" description="MacB-like periplasmic core" evidence="9">
    <location>
        <begin position="454"/>
        <end position="595"/>
    </location>
</feature>
<feature type="domain" description="ABC3 transporter permease C-terminal" evidence="8">
    <location>
        <begin position="278"/>
        <end position="388"/>
    </location>
</feature>